<evidence type="ECO:0000256" key="1">
    <source>
        <dbReference type="ARBA" id="ARBA00004651"/>
    </source>
</evidence>
<dbReference type="PANTHER" id="PTHR30572:SF4">
    <property type="entry name" value="ABC TRANSPORTER PERMEASE YTRF"/>
    <property type="match status" value="1"/>
</dbReference>
<evidence type="ECO:0000256" key="5">
    <source>
        <dbReference type="ARBA" id="ARBA00023136"/>
    </source>
</evidence>
<dbReference type="AlphaFoldDB" id="A0A1M5SF81"/>
<evidence type="ECO:0000256" key="3">
    <source>
        <dbReference type="ARBA" id="ARBA00022692"/>
    </source>
</evidence>
<dbReference type="PANTHER" id="PTHR30572">
    <property type="entry name" value="MEMBRANE COMPONENT OF TRANSPORTER-RELATED"/>
    <property type="match status" value="1"/>
</dbReference>
<organism evidence="9 10">
    <name type="scientific">Clostridium collagenovorans DSM 3089</name>
    <dbReference type="NCBI Taxonomy" id="1121306"/>
    <lineage>
        <taxon>Bacteria</taxon>
        <taxon>Bacillati</taxon>
        <taxon>Bacillota</taxon>
        <taxon>Clostridia</taxon>
        <taxon>Eubacteriales</taxon>
        <taxon>Clostridiaceae</taxon>
        <taxon>Clostridium</taxon>
    </lineage>
</organism>
<dbReference type="Pfam" id="PF02687">
    <property type="entry name" value="FtsX"/>
    <property type="match status" value="2"/>
</dbReference>
<feature type="transmembrane region" description="Helical" evidence="7">
    <location>
        <begin position="28"/>
        <end position="51"/>
    </location>
</feature>
<name>A0A1M5SF81_9CLOT</name>
<feature type="transmembrane region" description="Helical" evidence="7">
    <location>
        <begin position="763"/>
        <end position="786"/>
    </location>
</feature>
<keyword evidence="4 7" id="KW-1133">Transmembrane helix</keyword>
<evidence type="ECO:0000313" key="9">
    <source>
        <dbReference type="EMBL" id="SHH37141.1"/>
    </source>
</evidence>
<evidence type="ECO:0000256" key="4">
    <source>
        <dbReference type="ARBA" id="ARBA00022989"/>
    </source>
</evidence>
<dbReference type="OrthoDB" id="1694171at2"/>
<dbReference type="InterPro" id="IPR003838">
    <property type="entry name" value="ABC3_permease_C"/>
</dbReference>
<evidence type="ECO:0000256" key="7">
    <source>
        <dbReference type="SAM" id="Phobius"/>
    </source>
</evidence>
<dbReference type="InterPro" id="IPR050250">
    <property type="entry name" value="Macrolide_Exporter_MacB"/>
</dbReference>
<feature type="transmembrane region" description="Helical" evidence="7">
    <location>
        <begin position="364"/>
        <end position="382"/>
    </location>
</feature>
<feature type="transmembrane region" description="Helical" evidence="7">
    <location>
        <begin position="435"/>
        <end position="456"/>
    </location>
</feature>
<protein>
    <submittedName>
        <fullName evidence="9">Putative ABC transport system permease protein</fullName>
    </submittedName>
</protein>
<keyword evidence="5 7" id="KW-0472">Membrane</keyword>
<keyword evidence="3 7" id="KW-0812">Transmembrane</keyword>
<dbReference type="RefSeq" id="WP_072829045.1">
    <property type="nucleotide sequence ID" value="NZ_FQXP01000003.1"/>
</dbReference>
<feature type="transmembrane region" description="Helical" evidence="7">
    <location>
        <begin position="320"/>
        <end position="344"/>
    </location>
</feature>
<proteinExistence type="inferred from homology"/>
<gene>
    <name evidence="9" type="ORF">SAMN02745196_00146</name>
</gene>
<dbReference type="EMBL" id="FQXP01000003">
    <property type="protein sequence ID" value="SHH37141.1"/>
    <property type="molecule type" value="Genomic_DNA"/>
</dbReference>
<evidence type="ECO:0000313" key="10">
    <source>
        <dbReference type="Proteomes" id="UP000184526"/>
    </source>
</evidence>
<dbReference type="Proteomes" id="UP000184526">
    <property type="component" value="Unassembled WGS sequence"/>
</dbReference>
<feature type="transmembrane region" description="Helical" evidence="7">
    <location>
        <begin position="710"/>
        <end position="732"/>
    </location>
</feature>
<evidence type="ECO:0000256" key="6">
    <source>
        <dbReference type="ARBA" id="ARBA00038076"/>
    </source>
</evidence>
<accession>A0A1M5SF81</accession>
<evidence type="ECO:0000256" key="2">
    <source>
        <dbReference type="ARBA" id="ARBA00022475"/>
    </source>
</evidence>
<sequence length="841" mass="94434">MKLENNNKEVVKRLTNRSLKTNKIRNTFAVLAIVLTTFMISSVFTIGISFVKNYKTMNLRVQGTTASVSLEGPSEKQIEKIRSLDIISNLGSEITVGQVELETLRKNRCAILIRYADKEDFEKQISPAISDIIGTYPEQIDEIMISRRALEFLGKSNAEIGDEIKLSYIINGAVQEKEFKLSGIYTDYGIVQDIGNILISHKFIEANKLSVEKNGKLFMTLKPSARYTAQDILEKEVKLEGNQKFSYSYDRNETLVKTALATAALVVMIALFIVLSGYLLIYNVLYIAVVNDINFYGLLKTIGTSPRQIKKIVRNQALKLSIVGIPVGLILAATVSFIIVPLAMSTFFSGTSATAMPREISFNPLIFIGATIFSILTILLSCNKPAKIAGNISPTEALRYTGAKAKKEKKNRNSTKGGKLYKMAWYNVFREKKRAVLVFLSLFMGVITFLSVNTFLSSMNVENYIERYVKNDFTLQNILDENRDLQDNLDEDLVNSVRSIEGVTRINLVKSSKLQIEMNEKVFLPSLLNQYKNLEGSTDGAYKFLEYIKKNPKELFTSVVGVDDDLIERVNGELKEKIDVEAFKNGELILLNAWYYGENYEDINEELTIENSDGKGNKSFKTKLVNDTSGRLPHGLGSPLGISTIYMSNSALERLDSEAKNLNVYVDCEEKYEPKVNSELKNIADNRGLWLESKTGDTEEFNKSQKVMNILGGGVSIILILIGILNFINVMITGVNIRLKEFAVMESIGMTKKQIKRLLSFEGMYYAGITSMLICTLGVAIVYLVAEMTKKIVDYAQFIFPITPLIILITIIFLVCLIVPRVVFKIASKKSVTERIRKIEN</sequence>
<evidence type="ECO:0000259" key="8">
    <source>
        <dbReference type="Pfam" id="PF02687"/>
    </source>
</evidence>
<keyword evidence="10" id="KW-1185">Reference proteome</keyword>
<comment type="similarity">
    <text evidence="6">Belongs to the ABC-4 integral membrane protein family.</text>
</comment>
<keyword evidence="2" id="KW-1003">Cell membrane</keyword>
<dbReference type="GO" id="GO:0005886">
    <property type="term" value="C:plasma membrane"/>
    <property type="evidence" value="ECO:0007669"/>
    <property type="project" value="UniProtKB-SubCell"/>
</dbReference>
<feature type="transmembrane region" description="Helical" evidence="7">
    <location>
        <begin position="798"/>
        <end position="820"/>
    </location>
</feature>
<dbReference type="STRING" id="1121306.SAMN02745196_00146"/>
<feature type="domain" description="ABC3 transporter permease C-terminal" evidence="8">
    <location>
        <begin position="715"/>
        <end position="830"/>
    </location>
</feature>
<comment type="subcellular location">
    <subcellularLocation>
        <location evidence="1">Cell membrane</location>
        <topology evidence="1">Multi-pass membrane protein</topology>
    </subcellularLocation>
</comment>
<reference evidence="9 10" key="1">
    <citation type="submission" date="2016-11" db="EMBL/GenBank/DDBJ databases">
        <authorList>
            <person name="Jaros S."/>
            <person name="Januszkiewicz K."/>
            <person name="Wedrychowicz H."/>
        </authorList>
    </citation>
    <scope>NUCLEOTIDE SEQUENCE [LARGE SCALE GENOMIC DNA]</scope>
    <source>
        <strain evidence="9 10">DSM 3089</strain>
    </source>
</reference>
<dbReference type="GO" id="GO:0022857">
    <property type="term" value="F:transmembrane transporter activity"/>
    <property type="evidence" value="ECO:0007669"/>
    <property type="project" value="TreeGrafter"/>
</dbReference>
<feature type="domain" description="ABC3 transporter permease C-terminal" evidence="8">
    <location>
        <begin position="268"/>
        <end position="393"/>
    </location>
</feature>